<dbReference type="PANTHER" id="PTHR46211:SF1">
    <property type="entry name" value="GLYCEROPHOSPHODIESTER PHOSPHODIESTERASE, CYTOPLASMIC"/>
    <property type="match status" value="1"/>
</dbReference>
<name>A0A223EM08_9BACI</name>
<dbReference type="OrthoDB" id="384721at2"/>
<gene>
    <name evidence="2" type="ORF">BS1321_21585</name>
</gene>
<dbReference type="PANTHER" id="PTHR46211">
    <property type="entry name" value="GLYCEROPHOSPHORYL DIESTER PHOSPHODIESTERASE"/>
    <property type="match status" value="1"/>
</dbReference>
<dbReference type="GO" id="GO:0008081">
    <property type="term" value="F:phosphoric diester hydrolase activity"/>
    <property type="evidence" value="ECO:0007669"/>
    <property type="project" value="InterPro"/>
</dbReference>
<dbReference type="Pfam" id="PF03009">
    <property type="entry name" value="GDPD"/>
    <property type="match status" value="1"/>
</dbReference>
<dbReference type="GO" id="GO:0006629">
    <property type="term" value="P:lipid metabolic process"/>
    <property type="evidence" value="ECO:0007669"/>
    <property type="project" value="InterPro"/>
</dbReference>
<dbReference type="PROSITE" id="PS51704">
    <property type="entry name" value="GP_PDE"/>
    <property type="match status" value="1"/>
</dbReference>
<accession>A0A223EM08</accession>
<dbReference type="EMBL" id="CP017704">
    <property type="protein sequence ID" value="ASS96276.1"/>
    <property type="molecule type" value="Genomic_DNA"/>
</dbReference>
<organism evidence="2 3">
    <name type="scientific">Peribacillus simplex NBRC 15720 = DSM 1321</name>
    <dbReference type="NCBI Taxonomy" id="1349754"/>
    <lineage>
        <taxon>Bacteria</taxon>
        <taxon>Bacillati</taxon>
        <taxon>Bacillota</taxon>
        <taxon>Bacilli</taxon>
        <taxon>Bacillales</taxon>
        <taxon>Bacillaceae</taxon>
        <taxon>Peribacillus</taxon>
    </lineage>
</organism>
<feature type="domain" description="GP-PDE" evidence="1">
    <location>
        <begin position="2"/>
        <end position="238"/>
    </location>
</feature>
<dbReference type="GeneID" id="56475370"/>
<evidence type="ECO:0000313" key="3">
    <source>
        <dbReference type="Proteomes" id="UP000214618"/>
    </source>
</evidence>
<evidence type="ECO:0000313" key="2">
    <source>
        <dbReference type="EMBL" id="ASS96276.1"/>
    </source>
</evidence>
<dbReference type="CDD" id="cd08563">
    <property type="entry name" value="GDPD_TtGDE_like"/>
    <property type="match status" value="1"/>
</dbReference>
<dbReference type="InterPro" id="IPR017946">
    <property type="entry name" value="PLC-like_Pdiesterase_TIM-brl"/>
</dbReference>
<dbReference type="SUPFAM" id="SSF51695">
    <property type="entry name" value="PLC-like phosphodiesterases"/>
    <property type="match status" value="1"/>
</dbReference>
<protein>
    <recommendedName>
        <fullName evidence="1">GP-PDE domain-containing protein</fullName>
    </recommendedName>
</protein>
<reference evidence="2 3" key="1">
    <citation type="submission" date="2016-10" db="EMBL/GenBank/DDBJ databases">
        <title>The whole genome sequencing and assembly of Bacillus simplex DSM 1321 strain.</title>
        <authorList>
            <person name="Park M.-K."/>
            <person name="Lee Y.-J."/>
            <person name="Yi H."/>
            <person name="Bahn Y.-S."/>
            <person name="Kim J.F."/>
            <person name="Lee D.-W."/>
        </authorList>
    </citation>
    <scope>NUCLEOTIDE SEQUENCE [LARGE SCALE GENOMIC DNA]</scope>
    <source>
        <strain evidence="2 3">DSM 1321</strain>
    </source>
</reference>
<dbReference type="AlphaFoldDB" id="A0A223EM08"/>
<sequence>MTLIFAHRGSAGTHSENTMSAFNEAARVGADGIETDVQLSKDGEVVIIHDEKLDRTTNATGYVKDRTLMELKTLNASSTHKGKLGKEKIPTLEEIFIWLNDNQLFCNIELKNTLFLYPGLEEKVIRLIRTYEMEERVILSSFNHYSLVNCHQLAPELETATLYRDGLYMPWIYAKAIGGSAIHPNILSAPDALIQASVSMGVPVRPYTINKEAEMKRLFKLGCSGIITDFPEAAVRIREGLKSR</sequence>
<dbReference type="Gene3D" id="3.20.20.190">
    <property type="entry name" value="Phosphatidylinositol (PI) phosphodiesterase"/>
    <property type="match status" value="1"/>
</dbReference>
<dbReference type="InterPro" id="IPR030395">
    <property type="entry name" value="GP_PDE_dom"/>
</dbReference>
<dbReference type="RefSeq" id="WP_063233101.1">
    <property type="nucleotide sequence ID" value="NZ_BCVO01000007.1"/>
</dbReference>
<proteinExistence type="predicted"/>
<dbReference type="Proteomes" id="UP000214618">
    <property type="component" value="Chromosome"/>
</dbReference>
<evidence type="ECO:0000259" key="1">
    <source>
        <dbReference type="PROSITE" id="PS51704"/>
    </source>
</evidence>